<organism evidence="2 3">
    <name type="scientific">Pseudogulbenkiania ferrooxidans 2002</name>
    <dbReference type="NCBI Taxonomy" id="279714"/>
    <lineage>
        <taxon>Bacteria</taxon>
        <taxon>Pseudomonadati</taxon>
        <taxon>Pseudomonadota</taxon>
        <taxon>Betaproteobacteria</taxon>
        <taxon>Neisseriales</taxon>
        <taxon>Chromobacteriaceae</taxon>
        <taxon>Pseudogulbenkiania</taxon>
    </lineage>
</organism>
<gene>
    <name evidence="2" type="ORF">FuraDRAFT_1038</name>
</gene>
<keyword evidence="1" id="KW-0812">Transmembrane</keyword>
<reference evidence="2 3" key="1">
    <citation type="submission" date="2009-02" db="EMBL/GenBank/DDBJ databases">
        <title>Sequencing of the draft genome and assembly of Lutiella nitroferrum 2002.</title>
        <authorList>
            <consortium name="US DOE Joint Genome Institute (JGI-PGF)"/>
            <person name="Lucas S."/>
            <person name="Copeland A."/>
            <person name="Lapidus A."/>
            <person name="Glavina del Rio T."/>
            <person name="Tice H."/>
            <person name="Bruce D."/>
            <person name="Goodwin L."/>
            <person name="Pitluck S."/>
            <person name="Larimer F."/>
            <person name="Land M.L."/>
            <person name="Hauser L."/>
            <person name="Coates J.D."/>
        </authorList>
    </citation>
    <scope>NUCLEOTIDE SEQUENCE [LARGE SCALE GENOMIC DNA]</scope>
    <source>
        <strain evidence="2 3">2002</strain>
    </source>
</reference>
<sequence>MSLCEADCRAVALCAYGNAFLADRLTLEDFHQHAAFADVAIQFRDQEGPLWTADYIQWLLFMRQRGISRLVLLNDERLLAYFPHIESPPSLGALLCLGGEETELWIRQKEPVLFTSISSHYPHCAHWAAPIDTYWQKPLSPPWTEINTTDWSELKTQCLEQVMNSPLEEVRRIWRSWQAAPCQPYIGPYTVSIEWQALPLTPYNPASECGHMLLQLLNRLDSWYQNFTHGKNDNSPFWTFSREEQNALGAWHDKIQYWQYRCLLALANQSDASNTPATTEWKNVTTLSQTPFDTTVMPPARKIFLHSTISFVRTLALLIGFGTALFYLFKNYWWSTLAVVVFILLANNRQQ</sequence>
<keyword evidence="3" id="KW-1185">Reference proteome</keyword>
<comment type="caution">
    <text evidence="2">The sequence shown here is derived from an EMBL/GenBank/DDBJ whole genome shotgun (WGS) entry which is preliminary data.</text>
</comment>
<dbReference type="EMBL" id="ACIS01000003">
    <property type="protein sequence ID" value="EEG09098.1"/>
    <property type="molecule type" value="Genomic_DNA"/>
</dbReference>
<name>B9Z103_9NEIS</name>
<evidence type="ECO:0000313" key="2">
    <source>
        <dbReference type="EMBL" id="EEG09098.1"/>
    </source>
</evidence>
<keyword evidence="1" id="KW-0472">Membrane</keyword>
<feature type="transmembrane region" description="Helical" evidence="1">
    <location>
        <begin position="332"/>
        <end position="348"/>
    </location>
</feature>
<evidence type="ECO:0000313" key="3">
    <source>
        <dbReference type="Proteomes" id="UP000003165"/>
    </source>
</evidence>
<dbReference type="RefSeq" id="WP_008953058.1">
    <property type="nucleotide sequence ID" value="NZ_ACIS01000003.1"/>
</dbReference>
<keyword evidence="1" id="KW-1133">Transmembrane helix</keyword>
<proteinExistence type="predicted"/>
<accession>B9Z103</accession>
<evidence type="ECO:0000256" key="1">
    <source>
        <dbReference type="SAM" id="Phobius"/>
    </source>
</evidence>
<dbReference type="Proteomes" id="UP000003165">
    <property type="component" value="Unassembled WGS sequence"/>
</dbReference>
<protein>
    <submittedName>
        <fullName evidence="2">Uncharacterized protein</fullName>
    </submittedName>
</protein>
<dbReference type="AlphaFoldDB" id="B9Z103"/>